<organism evidence="3 4">
    <name type="scientific">Aromia moschata</name>
    <dbReference type="NCBI Taxonomy" id="1265417"/>
    <lineage>
        <taxon>Eukaryota</taxon>
        <taxon>Metazoa</taxon>
        <taxon>Ecdysozoa</taxon>
        <taxon>Arthropoda</taxon>
        <taxon>Hexapoda</taxon>
        <taxon>Insecta</taxon>
        <taxon>Pterygota</taxon>
        <taxon>Neoptera</taxon>
        <taxon>Endopterygota</taxon>
        <taxon>Coleoptera</taxon>
        <taxon>Polyphaga</taxon>
        <taxon>Cucujiformia</taxon>
        <taxon>Chrysomeloidea</taxon>
        <taxon>Cerambycidae</taxon>
        <taxon>Cerambycinae</taxon>
        <taxon>Callichromatini</taxon>
        <taxon>Aromia</taxon>
    </lineage>
</organism>
<gene>
    <name evidence="3" type="ORF">NQ318_012068</name>
</gene>
<reference evidence="3" key="1">
    <citation type="journal article" date="2023" name="Insect Mol. Biol.">
        <title>Genome sequencing provides insights into the evolution of gene families encoding plant cell wall-degrading enzymes in longhorned beetles.</title>
        <authorList>
            <person name="Shin N.R."/>
            <person name="Okamura Y."/>
            <person name="Kirsch R."/>
            <person name="Pauchet Y."/>
        </authorList>
    </citation>
    <scope>NUCLEOTIDE SEQUENCE</scope>
    <source>
        <strain evidence="3">AMC_N1</strain>
    </source>
</reference>
<feature type="domain" description="Protein kinase" evidence="2">
    <location>
        <begin position="1"/>
        <end position="258"/>
    </location>
</feature>
<feature type="region of interest" description="Disordered" evidence="1">
    <location>
        <begin position="44"/>
        <end position="78"/>
    </location>
</feature>
<comment type="caution">
    <text evidence="3">The sequence shown here is derived from an EMBL/GenBank/DDBJ whole genome shotgun (WGS) entry which is preliminary data.</text>
</comment>
<evidence type="ECO:0000259" key="2">
    <source>
        <dbReference type="PROSITE" id="PS50011"/>
    </source>
</evidence>
<dbReference type="InterPro" id="IPR051866">
    <property type="entry name" value="Intracell_Sig-Traffick_Protein"/>
</dbReference>
<dbReference type="GO" id="GO:0005524">
    <property type="term" value="F:ATP binding"/>
    <property type="evidence" value="ECO:0007669"/>
    <property type="project" value="InterPro"/>
</dbReference>
<dbReference type="PANTHER" id="PTHR15508">
    <property type="entry name" value="RIBOSOMAL PROTEIN S6 KINASE"/>
    <property type="match status" value="1"/>
</dbReference>
<dbReference type="Proteomes" id="UP001162162">
    <property type="component" value="Unassembled WGS sequence"/>
</dbReference>
<dbReference type="InterPro" id="IPR000719">
    <property type="entry name" value="Prot_kinase_dom"/>
</dbReference>
<evidence type="ECO:0000313" key="4">
    <source>
        <dbReference type="Proteomes" id="UP001162162"/>
    </source>
</evidence>
<keyword evidence="4" id="KW-1185">Reference proteome</keyword>
<sequence length="271" mass="30376">MTATKKVDAEELLPNNKKPVKNIMDEPLKQNYEAEERVSKFQKTMLGSDGSSSTETEIPKNGVSACQASDRSKYSDVRSKGYSSQRKLSEMSSLDVDDFDTSLVLPEATVVKWAAQLLLALEKLHTLGVICRDLEIKNLLIDEKEDLVLTYMCNVNDLCDLFSSGVNHNLAPEVYSFHEVTSSADWWSYGAILYELLVGMPLSEVHPSGLTSFSHLKIPRYVSPEGRSILKQLLTYEPHDRLGSGLNGTDNIKSHPFFNSVSWELLLQTFH</sequence>
<dbReference type="AlphaFoldDB" id="A0AAV8Y3B7"/>
<dbReference type="SMART" id="SM00220">
    <property type="entry name" value="S_TKc"/>
    <property type="match status" value="1"/>
</dbReference>
<protein>
    <recommendedName>
        <fullName evidence="2">Protein kinase domain-containing protein</fullName>
    </recommendedName>
</protein>
<name>A0AAV8Y3B7_9CUCU</name>
<dbReference type="Pfam" id="PF00069">
    <property type="entry name" value="Pkinase"/>
    <property type="match status" value="1"/>
</dbReference>
<dbReference type="GO" id="GO:0004672">
    <property type="term" value="F:protein kinase activity"/>
    <property type="evidence" value="ECO:0007669"/>
    <property type="project" value="InterPro"/>
</dbReference>
<dbReference type="PROSITE" id="PS50011">
    <property type="entry name" value="PROTEIN_KINASE_DOM"/>
    <property type="match status" value="1"/>
</dbReference>
<dbReference type="InterPro" id="IPR011009">
    <property type="entry name" value="Kinase-like_dom_sf"/>
</dbReference>
<evidence type="ECO:0000256" key="1">
    <source>
        <dbReference type="SAM" id="MobiDB-lite"/>
    </source>
</evidence>
<dbReference type="Gene3D" id="1.10.510.10">
    <property type="entry name" value="Transferase(Phosphotransferase) domain 1"/>
    <property type="match status" value="1"/>
</dbReference>
<proteinExistence type="predicted"/>
<accession>A0AAV8Y3B7</accession>
<dbReference type="PANTHER" id="PTHR15508:SF8">
    <property type="entry name" value="LD24550P"/>
    <property type="match status" value="1"/>
</dbReference>
<dbReference type="SUPFAM" id="SSF56112">
    <property type="entry name" value="Protein kinase-like (PK-like)"/>
    <property type="match status" value="1"/>
</dbReference>
<feature type="region of interest" description="Disordered" evidence="1">
    <location>
        <begin position="1"/>
        <end position="25"/>
    </location>
</feature>
<dbReference type="EMBL" id="JAPWTK010000210">
    <property type="protein sequence ID" value="KAJ8945746.1"/>
    <property type="molecule type" value="Genomic_DNA"/>
</dbReference>
<evidence type="ECO:0000313" key="3">
    <source>
        <dbReference type="EMBL" id="KAJ8945746.1"/>
    </source>
</evidence>